<dbReference type="RefSeq" id="WP_134440602.1">
    <property type="nucleotide sequence ID" value="NZ_LXQC01000158.1"/>
</dbReference>
<dbReference type="InterPro" id="IPR011249">
    <property type="entry name" value="Metalloenz_LuxS/M16"/>
</dbReference>
<dbReference type="Gene3D" id="3.30.830.10">
    <property type="entry name" value="Metalloenzyme, LuxS/M16 peptidase-like"/>
    <property type="match status" value="4"/>
</dbReference>
<gene>
    <name evidence="4" type="ORF">A7Q10_09800</name>
</gene>
<dbReference type="Pfam" id="PF05193">
    <property type="entry name" value="Peptidase_M16_C"/>
    <property type="match status" value="2"/>
</dbReference>
<dbReference type="InterPro" id="IPR011765">
    <property type="entry name" value="Pept_M16_N"/>
</dbReference>
<accession>A0A4Y8P945</accession>
<organism evidence="4 5">
    <name type="scientific">Methylacidiphilum caldifontis</name>
    <dbReference type="NCBI Taxonomy" id="2795386"/>
    <lineage>
        <taxon>Bacteria</taxon>
        <taxon>Pseudomonadati</taxon>
        <taxon>Verrucomicrobiota</taxon>
        <taxon>Methylacidiphilae</taxon>
        <taxon>Methylacidiphilales</taxon>
        <taxon>Methylacidiphilaceae</taxon>
        <taxon>Methylacidiphilum (ex Ratnadevi et al. 2023)</taxon>
    </lineage>
</organism>
<evidence type="ECO:0000259" key="3">
    <source>
        <dbReference type="Pfam" id="PF05193"/>
    </source>
</evidence>
<dbReference type="PANTHER" id="PTHR11851">
    <property type="entry name" value="METALLOPROTEASE"/>
    <property type="match status" value="1"/>
</dbReference>
<reference evidence="4 5" key="1">
    <citation type="submission" date="2016-05" db="EMBL/GenBank/DDBJ databases">
        <title>Diversity and Homogeneity among Thermoacidophilic Verrucomicrobia Methanotrophs Linked with Geographical Origin.</title>
        <authorList>
            <person name="Erikstad H.-A."/>
            <person name="Smestad N.B."/>
            <person name="Ceballos R.M."/>
            <person name="Birkeland N.-K."/>
        </authorList>
    </citation>
    <scope>NUCLEOTIDE SEQUENCE [LARGE SCALE GENOMIC DNA]</scope>
    <source>
        <strain evidence="4 5">Phi</strain>
    </source>
</reference>
<feature type="domain" description="Peptidase M16 C-terminal" evidence="3">
    <location>
        <begin position="603"/>
        <end position="779"/>
    </location>
</feature>
<dbReference type="InterPro" id="IPR050361">
    <property type="entry name" value="MPP/UQCRC_Complex"/>
</dbReference>
<dbReference type="Pfam" id="PF00675">
    <property type="entry name" value="Peptidase_M16"/>
    <property type="match status" value="2"/>
</dbReference>
<feature type="domain" description="Peptidase M16 C-terminal" evidence="3">
    <location>
        <begin position="181"/>
        <end position="350"/>
    </location>
</feature>
<dbReference type="PANTHER" id="PTHR11851:SF49">
    <property type="entry name" value="MITOCHONDRIAL-PROCESSING PEPTIDASE SUBUNIT ALPHA"/>
    <property type="match status" value="1"/>
</dbReference>
<dbReference type="SUPFAM" id="SSF63411">
    <property type="entry name" value="LuxS/MPP-like metallohydrolase"/>
    <property type="match status" value="4"/>
</dbReference>
<evidence type="ECO:0000256" key="1">
    <source>
        <dbReference type="ARBA" id="ARBA00007261"/>
    </source>
</evidence>
<dbReference type="InterPro" id="IPR007863">
    <property type="entry name" value="Peptidase_M16_C"/>
</dbReference>
<dbReference type="OrthoDB" id="9811314at2"/>
<feature type="domain" description="Peptidase M16 N-terminal" evidence="2">
    <location>
        <begin position="467"/>
        <end position="596"/>
    </location>
</feature>
<keyword evidence="5" id="KW-1185">Reference proteome</keyword>
<evidence type="ECO:0000259" key="2">
    <source>
        <dbReference type="Pfam" id="PF00675"/>
    </source>
</evidence>
<evidence type="ECO:0000313" key="5">
    <source>
        <dbReference type="Proteomes" id="UP000297713"/>
    </source>
</evidence>
<dbReference type="GO" id="GO:0046872">
    <property type="term" value="F:metal ion binding"/>
    <property type="evidence" value="ECO:0007669"/>
    <property type="project" value="InterPro"/>
</dbReference>
<dbReference type="Proteomes" id="UP000297713">
    <property type="component" value="Unassembled WGS sequence"/>
</dbReference>
<sequence>MHSSPLLSSLSLFPQIYREELPNGLTLLVDPHFQADVVSIQLWCATGSIHEGKYAGSGISHLLEHLLFKGTAKRNGNQIAWQMQSLGGHLNAYTSYDRTVYHVDLPSSYWKEALEILADLVFHAAIPPTEFEQEKEVIRREIAMVEDDPDSLLFELAFETAFSKHPLKYPIIGLLGLFDAIDRQAVLDYYHSRYVPQNVFLVISGAVSPEEVCAKVKEILGNEPMGFLEPLDLPEEPAQISPRFASKEIQTEVARLCLVFHVPGYGHPDAPALELFSTLLAQTHSSLLHQKLVEKEAIAQQVVSFFLDYASVGVFGIEAECSPEKVELLGARILEELHSLPQKGITEEDFILGLKQQFSHSLRELRSASARAKTIGNGWLMFKDPLYKENFLRKLYSVEKQKVLNLVPTYFREDNLTQVQVIPKKQKSKVFSILPKESSSKCFELSNGIQFIYRSDPLPLQYFRATFDGGPLWELPTQIGISKLAASILVKGTQKRSAEKLARDIEIIGGSFGADSGNNSAGLYIECLSEEWQTALDIFSEMIREPACLESELEIEKRKLLHQIRLMRDDPVYIAQSLLRKTLWQDHPYAHNPMGTEETVEQITVEDIQQFILSVFKTGRMVLGMCGPLDPEKGLKGIESCFSDFPRVPIPKMVEVAYPKFEKPLRVEQRIPGKEQAIVGLSFRIPPIHDPIQISLDVISEILSDLGSRLFIKVREEKGLAYFVFPTRFLGWKGGSFSIIAGTDPQTKEEVEKIILEVLDEIIKEGFSEEELQRAKAKLLSEEKISSQYPSSSIALSTVNALLGLGWDYEEKKIKIIEQISLDELNAAAQNLFSSKDCVIGVVYP</sequence>
<comment type="caution">
    <text evidence="4">The sequence shown here is derived from an EMBL/GenBank/DDBJ whole genome shotgun (WGS) entry which is preliminary data.</text>
</comment>
<protein>
    <submittedName>
        <fullName evidence="4">Peptidase M16</fullName>
    </submittedName>
</protein>
<evidence type="ECO:0000313" key="4">
    <source>
        <dbReference type="EMBL" id="TFE67206.1"/>
    </source>
</evidence>
<proteinExistence type="inferred from homology"/>
<comment type="similarity">
    <text evidence="1">Belongs to the peptidase M16 family.</text>
</comment>
<feature type="domain" description="Peptidase M16 N-terminal" evidence="2">
    <location>
        <begin position="34"/>
        <end position="172"/>
    </location>
</feature>
<dbReference type="EMBL" id="LXQC01000158">
    <property type="protein sequence ID" value="TFE67206.1"/>
    <property type="molecule type" value="Genomic_DNA"/>
</dbReference>
<name>A0A4Y8P945_9BACT</name>
<dbReference type="AlphaFoldDB" id="A0A4Y8P945"/>